<dbReference type="OrthoDB" id="6148959at2759"/>
<reference evidence="2 3" key="1">
    <citation type="submission" date="2020-06" db="EMBL/GenBank/DDBJ databases">
        <authorList>
            <person name="Li R."/>
            <person name="Bekaert M."/>
        </authorList>
    </citation>
    <scope>NUCLEOTIDE SEQUENCE [LARGE SCALE GENOMIC DNA]</scope>
    <source>
        <strain evidence="3">wild</strain>
    </source>
</reference>
<dbReference type="GO" id="GO:0015074">
    <property type="term" value="P:DNA integration"/>
    <property type="evidence" value="ECO:0007669"/>
    <property type="project" value="InterPro"/>
</dbReference>
<organism evidence="2 3">
    <name type="scientific">Mytilus coruscus</name>
    <name type="common">Sea mussel</name>
    <dbReference type="NCBI Taxonomy" id="42192"/>
    <lineage>
        <taxon>Eukaryota</taxon>
        <taxon>Metazoa</taxon>
        <taxon>Spiralia</taxon>
        <taxon>Lophotrochozoa</taxon>
        <taxon>Mollusca</taxon>
        <taxon>Bivalvia</taxon>
        <taxon>Autobranchia</taxon>
        <taxon>Pteriomorphia</taxon>
        <taxon>Mytilida</taxon>
        <taxon>Mytiloidea</taxon>
        <taxon>Mytilidae</taxon>
        <taxon>Mytilinae</taxon>
        <taxon>Mytilus</taxon>
    </lineage>
</organism>
<dbReference type="EMBL" id="CACVKT020006659">
    <property type="protein sequence ID" value="CAC5403065.1"/>
    <property type="molecule type" value="Genomic_DNA"/>
</dbReference>
<evidence type="ECO:0000313" key="2">
    <source>
        <dbReference type="EMBL" id="CAC5403065.1"/>
    </source>
</evidence>
<keyword evidence="3" id="KW-1185">Reference proteome</keyword>
<evidence type="ECO:0000259" key="1">
    <source>
        <dbReference type="PROSITE" id="PS50994"/>
    </source>
</evidence>
<dbReference type="SUPFAM" id="SSF53098">
    <property type="entry name" value="Ribonuclease H-like"/>
    <property type="match status" value="1"/>
</dbReference>
<dbReference type="AlphaFoldDB" id="A0A6J8D4N8"/>
<evidence type="ECO:0000313" key="3">
    <source>
        <dbReference type="Proteomes" id="UP000507470"/>
    </source>
</evidence>
<dbReference type="InterPro" id="IPR001584">
    <property type="entry name" value="Integrase_cat-core"/>
</dbReference>
<feature type="domain" description="Integrase catalytic" evidence="1">
    <location>
        <begin position="238"/>
        <end position="419"/>
    </location>
</feature>
<dbReference type="PANTHER" id="PTHR46791">
    <property type="entry name" value="EXPRESSED PROTEIN"/>
    <property type="match status" value="1"/>
</dbReference>
<dbReference type="Proteomes" id="UP000507470">
    <property type="component" value="Unassembled WGS sequence"/>
</dbReference>
<accession>A0A6J8D4N8</accession>
<dbReference type="PROSITE" id="PS50994">
    <property type="entry name" value="INTEGRASE"/>
    <property type="match status" value="1"/>
</dbReference>
<gene>
    <name evidence="2" type="ORF">MCOR_36977</name>
</gene>
<proteinExistence type="predicted"/>
<dbReference type="Pfam" id="PF24764">
    <property type="entry name" value="rva_4"/>
    <property type="match status" value="1"/>
</dbReference>
<protein>
    <recommendedName>
        <fullName evidence="1">Integrase catalytic domain-containing protein</fullName>
    </recommendedName>
</protein>
<dbReference type="InterPro" id="IPR058913">
    <property type="entry name" value="Integrase_dom_put"/>
</dbReference>
<dbReference type="PANTHER" id="PTHR46791:SF5">
    <property type="entry name" value="CLR5 DOMAIN-CONTAINING PROTEIN-RELATED"/>
    <property type="match status" value="1"/>
</dbReference>
<dbReference type="InterPro" id="IPR012337">
    <property type="entry name" value="RNaseH-like_sf"/>
</dbReference>
<sequence>MATYPDHEHDEEQEESIFEIFFQDLDETLSYCENIPDNPPNCDIEYFRNRLKSAVDGLNCLEFNLVINRADQSLIEKIQTLLSCLQPLREHWSTIDFSMPSSFLSIVDGAGCISATDRLGRPPAFICTDQVEYLFKIGFKIGEIARMFLVHRTTLWRRLKYEEKNLVRHTMINDSELMSVMREIVNSQPHTGVSMMIGHLKAKGISVQQSRVRRTLRDIDPGSTLIRWGLTAVRRKYSVAGPNDLWHIDGHHALIRWKLVTHGGIDGFSRLIVFLKCSNNNLAVTVLNSFLKAVESYSLPSRVRGDQGSENVLVARYMEERRGSDRGSFIAGKSVHNSRIERLWRDVYYAVIQTFYSLFYYLEGNDLLDVDNQKDLLCLHYVFIPRINEALSQFVVAYNSHGLRTERCWSPQKIWVNSMIQKNIHSAELNSENILIDGIEQYGIDPQVNDVQTHGEDIGSLDMLNMQPDHVIVDVDNLLSQVDPLIPSNEHGVDVYLAAREIVRHDDV</sequence>
<name>A0A6J8D4N8_MYTCO</name>
<dbReference type="Gene3D" id="3.30.420.10">
    <property type="entry name" value="Ribonuclease H-like superfamily/Ribonuclease H"/>
    <property type="match status" value="1"/>
</dbReference>
<dbReference type="InterPro" id="IPR036397">
    <property type="entry name" value="RNaseH_sf"/>
</dbReference>
<dbReference type="GO" id="GO:0003676">
    <property type="term" value="F:nucleic acid binding"/>
    <property type="evidence" value="ECO:0007669"/>
    <property type="project" value="InterPro"/>
</dbReference>